<dbReference type="InterPro" id="IPR017968">
    <property type="entry name" value="Acylphosphatase_CS"/>
</dbReference>
<feature type="domain" description="Acylphosphatase-like" evidence="7">
    <location>
        <begin position="5"/>
        <end position="92"/>
    </location>
</feature>
<organism evidence="8 9">
    <name type="scientific">Pseudaminobacter salicylatoxidans</name>
    <dbReference type="NCBI Taxonomy" id="93369"/>
    <lineage>
        <taxon>Bacteria</taxon>
        <taxon>Pseudomonadati</taxon>
        <taxon>Pseudomonadota</taxon>
        <taxon>Alphaproteobacteria</taxon>
        <taxon>Hyphomicrobiales</taxon>
        <taxon>Phyllobacteriaceae</taxon>
        <taxon>Pseudaminobacter</taxon>
    </lineage>
</organism>
<evidence type="ECO:0000313" key="9">
    <source>
        <dbReference type="Proteomes" id="UP000245396"/>
    </source>
</evidence>
<dbReference type="SUPFAM" id="SSF54975">
    <property type="entry name" value="Acylphosphatase/BLUF domain-like"/>
    <property type="match status" value="1"/>
</dbReference>
<feature type="active site" evidence="4">
    <location>
        <position position="20"/>
    </location>
</feature>
<accession>A0A316BYC0</accession>
<evidence type="ECO:0000256" key="1">
    <source>
        <dbReference type="ARBA" id="ARBA00005614"/>
    </source>
</evidence>
<comment type="catalytic activity">
    <reaction evidence="3 4 5">
        <text>an acyl phosphate + H2O = a carboxylate + phosphate + H(+)</text>
        <dbReference type="Rhea" id="RHEA:14965"/>
        <dbReference type="ChEBI" id="CHEBI:15377"/>
        <dbReference type="ChEBI" id="CHEBI:15378"/>
        <dbReference type="ChEBI" id="CHEBI:29067"/>
        <dbReference type="ChEBI" id="CHEBI:43474"/>
        <dbReference type="ChEBI" id="CHEBI:59918"/>
        <dbReference type="EC" id="3.6.1.7"/>
    </reaction>
</comment>
<keyword evidence="4 5" id="KW-0378">Hydrolase</keyword>
<dbReference type="Gene3D" id="3.30.70.100">
    <property type="match status" value="1"/>
</dbReference>
<dbReference type="OrthoDB" id="5295388at2"/>
<dbReference type="EMBL" id="QGGG01000015">
    <property type="protein sequence ID" value="PWJ79434.1"/>
    <property type="molecule type" value="Genomic_DNA"/>
</dbReference>
<dbReference type="InterPro" id="IPR001792">
    <property type="entry name" value="Acylphosphatase-like_dom"/>
</dbReference>
<keyword evidence="9" id="KW-1185">Reference proteome</keyword>
<dbReference type="PROSITE" id="PS00150">
    <property type="entry name" value="ACYLPHOSPHATASE_1"/>
    <property type="match status" value="1"/>
</dbReference>
<sequence>MERRIVRARVTGRVQGVSFRVWTLREAEKLDLVGWVRNEADGSVSALLAGSEDAVGAMLERLWRGPAGAAVATVEFDDVQMDELPARFVITG</sequence>
<comment type="similarity">
    <text evidence="1 6">Belongs to the acylphosphatase family.</text>
</comment>
<dbReference type="AlphaFoldDB" id="A0A316BYC0"/>
<protein>
    <recommendedName>
        <fullName evidence="2 4">Acylphosphatase</fullName>
        <ecNumber evidence="2 4">3.6.1.7</ecNumber>
    </recommendedName>
</protein>
<dbReference type="PANTHER" id="PTHR47268">
    <property type="entry name" value="ACYLPHOSPHATASE"/>
    <property type="match status" value="1"/>
</dbReference>
<dbReference type="PROSITE" id="PS51160">
    <property type="entry name" value="ACYLPHOSPHATASE_3"/>
    <property type="match status" value="1"/>
</dbReference>
<dbReference type="RefSeq" id="WP_109614190.1">
    <property type="nucleotide sequence ID" value="NZ_QGGG01000015.1"/>
</dbReference>
<feature type="active site" evidence="4">
    <location>
        <position position="38"/>
    </location>
</feature>
<evidence type="ECO:0000256" key="6">
    <source>
        <dbReference type="RuleBase" id="RU004168"/>
    </source>
</evidence>
<dbReference type="NCBIfam" id="NF010999">
    <property type="entry name" value="PRK14425.1"/>
    <property type="match status" value="1"/>
</dbReference>
<reference evidence="8 9" key="1">
    <citation type="submission" date="2018-05" db="EMBL/GenBank/DDBJ databases">
        <title>Genomic Encyclopedia of Type Strains, Phase IV (KMG-IV): sequencing the most valuable type-strain genomes for metagenomic binning, comparative biology and taxonomic classification.</title>
        <authorList>
            <person name="Goeker M."/>
        </authorList>
    </citation>
    <scope>NUCLEOTIDE SEQUENCE [LARGE SCALE GENOMIC DNA]</scope>
    <source>
        <strain evidence="8 9">DSM 6986</strain>
    </source>
</reference>
<evidence type="ECO:0000259" key="7">
    <source>
        <dbReference type="PROSITE" id="PS51160"/>
    </source>
</evidence>
<dbReference type="InterPro" id="IPR020456">
    <property type="entry name" value="Acylphosphatase"/>
</dbReference>
<evidence type="ECO:0000256" key="4">
    <source>
        <dbReference type="PROSITE-ProRule" id="PRU00520"/>
    </source>
</evidence>
<proteinExistence type="inferred from homology"/>
<evidence type="ECO:0000256" key="3">
    <source>
        <dbReference type="ARBA" id="ARBA00047645"/>
    </source>
</evidence>
<dbReference type="PROSITE" id="PS00151">
    <property type="entry name" value="ACYLPHOSPHATASE_2"/>
    <property type="match status" value="1"/>
</dbReference>
<dbReference type="GO" id="GO:0003998">
    <property type="term" value="F:acylphosphatase activity"/>
    <property type="evidence" value="ECO:0007669"/>
    <property type="project" value="UniProtKB-EC"/>
</dbReference>
<dbReference type="PANTHER" id="PTHR47268:SF4">
    <property type="entry name" value="ACYLPHOSPHATASE"/>
    <property type="match status" value="1"/>
</dbReference>
<dbReference type="STRING" id="1192868.GCA_000304395_00731"/>
<evidence type="ECO:0000313" key="8">
    <source>
        <dbReference type="EMBL" id="PWJ79434.1"/>
    </source>
</evidence>
<name>A0A316BYC0_PSESE</name>
<dbReference type="PRINTS" id="PR00112">
    <property type="entry name" value="ACYLPHPHTASE"/>
</dbReference>
<dbReference type="Pfam" id="PF00708">
    <property type="entry name" value="Acylphosphatase"/>
    <property type="match status" value="1"/>
</dbReference>
<dbReference type="EC" id="3.6.1.7" evidence="2 4"/>
<dbReference type="Proteomes" id="UP000245396">
    <property type="component" value="Unassembled WGS sequence"/>
</dbReference>
<evidence type="ECO:0000256" key="5">
    <source>
        <dbReference type="RuleBase" id="RU000553"/>
    </source>
</evidence>
<comment type="caution">
    <text evidence="8">The sequence shown here is derived from an EMBL/GenBank/DDBJ whole genome shotgun (WGS) entry which is preliminary data.</text>
</comment>
<gene>
    <name evidence="8" type="ORF">C7441_11543</name>
</gene>
<dbReference type="InterPro" id="IPR036046">
    <property type="entry name" value="Acylphosphatase-like_dom_sf"/>
</dbReference>
<evidence type="ECO:0000256" key="2">
    <source>
        <dbReference type="ARBA" id="ARBA00012150"/>
    </source>
</evidence>